<name>A0AAN7HBZ6_9PEZI</name>
<comment type="caution">
    <text evidence="2">The sequence shown here is derived from an EMBL/GenBank/DDBJ whole genome shotgun (WGS) entry which is preliminary data.</text>
</comment>
<reference evidence="2" key="2">
    <citation type="submission" date="2023-05" db="EMBL/GenBank/DDBJ databases">
        <authorList>
            <consortium name="Lawrence Berkeley National Laboratory"/>
            <person name="Steindorff A."/>
            <person name="Hensen N."/>
            <person name="Bonometti L."/>
            <person name="Westerberg I."/>
            <person name="Brannstrom I.O."/>
            <person name="Guillou S."/>
            <person name="Cros-Aarteil S."/>
            <person name="Calhoun S."/>
            <person name="Haridas S."/>
            <person name="Kuo A."/>
            <person name="Mondo S."/>
            <person name="Pangilinan J."/>
            <person name="Riley R."/>
            <person name="Labutti K."/>
            <person name="Andreopoulos B."/>
            <person name="Lipzen A."/>
            <person name="Chen C."/>
            <person name="Yanf M."/>
            <person name="Daum C."/>
            <person name="Ng V."/>
            <person name="Clum A."/>
            <person name="Ohm R."/>
            <person name="Martin F."/>
            <person name="Silar P."/>
            <person name="Natvig D."/>
            <person name="Lalanne C."/>
            <person name="Gautier V."/>
            <person name="Ament-Velasquez S.L."/>
            <person name="Kruys A."/>
            <person name="Hutchinson M.I."/>
            <person name="Powell A.J."/>
            <person name="Barry K."/>
            <person name="Miller A.N."/>
            <person name="Grigoriev I.V."/>
            <person name="Debuchy R."/>
            <person name="Gladieux P."/>
            <person name="Thoren M.H."/>
            <person name="Johannesson H."/>
        </authorList>
    </citation>
    <scope>NUCLEOTIDE SEQUENCE</scope>
    <source>
        <strain evidence="2">CBS 532.94</strain>
    </source>
</reference>
<dbReference type="PANTHER" id="PTHR35043:SF8">
    <property type="entry name" value="DUF4220 DOMAIN-CONTAINING PROTEIN"/>
    <property type="match status" value="1"/>
</dbReference>
<proteinExistence type="predicted"/>
<dbReference type="Proteomes" id="UP001303760">
    <property type="component" value="Unassembled WGS sequence"/>
</dbReference>
<feature type="chain" id="PRO_5042917890" evidence="1">
    <location>
        <begin position="20"/>
        <end position="94"/>
    </location>
</feature>
<dbReference type="AlphaFoldDB" id="A0AAN7HBZ6"/>
<reference evidence="2" key="1">
    <citation type="journal article" date="2023" name="Mol. Phylogenet. Evol.">
        <title>Genome-scale phylogeny and comparative genomics of the fungal order Sordariales.</title>
        <authorList>
            <person name="Hensen N."/>
            <person name="Bonometti L."/>
            <person name="Westerberg I."/>
            <person name="Brannstrom I.O."/>
            <person name="Guillou S."/>
            <person name="Cros-Aarteil S."/>
            <person name="Calhoun S."/>
            <person name="Haridas S."/>
            <person name="Kuo A."/>
            <person name="Mondo S."/>
            <person name="Pangilinan J."/>
            <person name="Riley R."/>
            <person name="LaButti K."/>
            <person name="Andreopoulos B."/>
            <person name="Lipzen A."/>
            <person name="Chen C."/>
            <person name="Yan M."/>
            <person name="Daum C."/>
            <person name="Ng V."/>
            <person name="Clum A."/>
            <person name="Steindorff A."/>
            <person name="Ohm R.A."/>
            <person name="Martin F."/>
            <person name="Silar P."/>
            <person name="Natvig D.O."/>
            <person name="Lalanne C."/>
            <person name="Gautier V."/>
            <person name="Ament-Velasquez S.L."/>
            <person name="Kruys A."/>
            <person name="Hutchinson M.I."/>
            <person name="Powell A.J."/>
            <person name="Barry K."/>
            <person name="Miller A.N."/>
            <person name="Grigoriev I.V."/>
            <person name="Debuchy R."/>
            <person name="Gladieux P."/>
            <person name="Hiltunen Thoren M."/>
            <person name="Johannesson H."/>
        </authorList>
    </citation>
    <scope>NUCLEOTIDE SEQUENCE</scope>
    <source>
        <strain evidence="2">CBS 532.94</strain>
    </source>
</reference>
<evidence type="ECO:0000313" key="2">
    <source>
        <dbReference type="EMBL" id="KAK4235685.1"/>
    </source>
</evidence>
<protein>
    <submittedName>
        <fullName evidence="2">Uncharacterized protein</fullName>
    </submittedName>
</protein>
<keyword evidence="3" id="KW-1185">Reference proteome</keyword>
<evidence type="ECO:0000313" key="3">
    <source>
        <dbReference type="Proteomes" id="UP001303760"/>
    </source>
</evidence>
<feature type="signal peptide" evidence="1">
    <location>
        <begin position="1"/>
        <end position="19"/>
    </location>
</feature>
<dbReference type="EMBL" id="MU860246">
    <property type="protein sequence ID" value="KAK4235685.1"/>
    <property type="molecule type" value="Genomic_DNA"/>
</dbReference>
<organism evidence="2 3">
    <name type="scientific">Achaetomium macrosporum</name>
    <dbReference type="NCBI Taxonomy" id="79813"/>
    <lineage>
        <taxon>Eukaryota</taxon>
        <taxon>Fungi</taxon>
        <taxon>Dikarya</taxon>
        <taxon>Ascomycota</taxon>
        <taxon>Pezizomycotina</taxon>
        <taxon>Sordariomycetes</taxon>
        <taxon>Sordariomycetidae</taxon>
        <taxon>Sordariales</taxon>
        <taxon>Chaetomiaceae</taxon>
        <taxon>Achaetomium</taxon>
    </lineage>
</organism>
<keyword evidence="1" id="KW-0732">Signal</keyword>
<accession>A0AAN7HBZ6</accession>
<evidence type="ECO:0000256" key="1">
    <source>
        <dbReference type="SAM" id="SignalP"/>
    </source>
</evidence>
<dbReference type="PANTHER" id="PTHR35043">
    <property type="entry name" value="TRANSCRIPTION FACTOR DOMAIN-CONTAINING PROTEIN"/>
    <property type="match status" value="1"/>
</dbReference>
<sequence length="94" mass="10854">MWMLLAIVAPEIVLTYAAGQWSTARHPLNDFHKAGYQQWTIRMAFFADMGGFVLEYPETDVDEIWDKSKQDRFARLVTTFQVGYTILYAIGRAC</sequence>
<gene>
    <name evidence="2" type="ORF">C8A03DRAFT_36455</name>
</gene>